<evidence type="ECO:0000313" key="2">
    <source>
        <dbReference type="Proteomes" id="UP000323866"/>
    </source>
</evidence>
<reference evidence="1 2" key="1">
    <citation type="submission" date="2019-07" db="EMBL/GenBank/DDBJ databases">
        <authorList>
            <person name="Qu J.-H."/>
        </authorList>
    </citation>
    <scope>NUCLEOTIDE SEQUENCE [LARGE SCALE GENOMIC DNA]</scope>
    <source>
        <strain evidence="1 2">MDT1-10-3</strain>
    </source>
</reference>
<evidence type="ECO:0000313" key="1">
    <source>
        <dbReference type="EMBL" id="KAA6437489.1"/>
    </source>
</evidence>
<dbReference type="EMBL" id="VKKZ01000010">
    <property type="protein sequence ID" value="KAA6437489.1"/>
    <property type="molecule type" value="Genomic_DNA"/>
</dbReference>
<comment type="caution">
    <text evidence="1">The sequence shown here is derived from an EMBL/GenBank/DDBJ whole genome shotgun (WGS) entry which is preliminary data.</text>
</comment>
<sequence length="81" mass="9101">MAINDTVAYQKALRAFQAEVITDENLDYKMGRSLGFRLQDSLGRDVIDALPRAVVDSLNTQAAAVEKRYREKEKAEKSPTI</sequence>
<reference evidence="1 2" key="2">
    <citation type="submission" date="2019-09" db="EMBL/GenBank/DDBJ databases">
        <title>A bacterium isolated from glacier soil.</title>
        <authorList>
            <person name="Liu Q."/>
        </authorList>
    </citation>
    <scope>NUCLEOTIDE SEQUENCE [LARGE SCALE GENOMIC DNA]</scope>
    <source>
        <strain evidence="1 2">MDT1-10-3</strain>
    </source>
</reference>
<organism evidence="1 2">
    <name type="scientific">Rufibacter glacialis</name>
    <dbReference type="NCBI Taxonomy" id="1259555"/>
    <lineage>
        <taxon>Bacteria</taxon>
        <taxon>Pseudomonadati</taxon>
        <taxon>Bacteroidota</taxon>
        <taxon>Cytophagia</taxon>
        <taxon>Cytophagales</taxon>
        <taxon>Hymenobacteraceae</taxon>
        <taxon>Rufibacter</taxon>
    </lineage>
</organism>
<dbReference type="OrthoDB" id="9893690at2"/>
<name>A0A5M8QN33_9BACT</name>
<protein>
    <submittedName>
        <fullName evidence="1">Uncharacterized protein</fullName>
    </submittedName>
</protein>
<gene>
    <name evidence="1" type="ORF">FOE74_03020</name>
</gene>
<accession>A0A5M8QN33</accession>
<dbReference type="AlphaFoldDB" id="A0A5M8QN33"/>
<proteinExistence type="predicted"/>
<dbReference type="Proteomes" id="UP000323866">
    <property type="component" value="Unassembled WGS sequence"/>
</dbReference>